<dbReference type="EMBL" id="QRAP01000001">
    <property type="protein sequence ID" value="RDK96814.1"/>
    <property type="molecule type" value="Genomic_DNA"/>
</dbReference>
<evidence type="ECO:0000256" key="1">
    <source>
        <dbReference type="SAM" id="SignalP"/>
    </source>
</evidence>
<comment type="caution">
    <text evidence="2">The sequence shown here is derived from an EMBL/GenBank/DDBJ whole genome shotgun (WGS) entry which is preliminary data.</text>
</comment>
<dbReference type="GO" id="GO:0009289">
    <property type="term" value="C:pilus"/>
    <property type="evidence" value="ECO:0007669"/>
    <property type="project" value="InterPro"/>
</dbReference>
<sequence>MKYMVKPVVAAFLLSMAGSALAVQKDITVTANIDAALDMTQSDGSALPKSVEMQYIPGTGLSPVSIMSKIWSNAPTGGAVQMRLVSPAQLVNTTGANSNGSAITVPLSVAWGTLALTTTNQALAVTDIFPNGADALTTGSVARELTISQTTKGALTTGSYQGVVSIYLSQSAATGG</sequence>
<evidence type="ECO:0000313" key="2">
    <source>
        <dbReference type="EMBL" id="RDK96814.1"/>
    </source>
</evidence>
<organism evidence="2 3">
    <name type="scientific">Enterobacillus tribolii</name>
    <dbReference type="NCBI Taxonomy" id="1487935"/>
    <lineage>
        <taxon>Bacteria</taxon>
        <taxon>Pseudomonadati</taxon>
        <taxon>Pseudomonadota</taxon>
        <taxon>Gammaproteobacteria</taxon>
        <taxon>Enterobacterales</taxon>
        <taxon>Hafniaceae</taxon>
        <taxon>Enterobacillus</taxon>
    </lineage>
</organism>
<dbReference type="Gene3D" id="2.60.40.2040">
    <property type="entry name" value="CFA/I fimbrial subunit E, pilin domain"/>
    <property type="match status" value="1"/>
</dbReference>
<feature type="chain" id="PRO_5016689644" evidence="1">
    <location>
        <begin position="23"/>
        <end position="176"/>
    </location>
</feature>
<dbReference type="AlphaFoldDB" id="A0A370R305"/>
<evidence type="ECO:0000313" key="3">
    <source>
        <dbReference type="Proteomes" id="UP000254848"/>
    </source>
</evidence>
<name>A0A370R305_9GAMM</name>
<dbReference type="RefSeq" id="WP_115456598.1">
    <property type="nucleotide sequence ID" value="NZ_QRAP01000001.1"/>
</dbReference>
<keyword evidence="3" id="KW-1185">Reference proteome</keyword>
<keyword evidence="1" id="KW-0732">Signal</keyword>
<dbReference type="OrthoDB" id="6052623at2"/>
<reference evidence="2 3" key="1">
    <citation type="submission" date="2018-07" db="EMBL/GenBank/DDBJ databases">
        <title>Genomic Encyclopedia of Type Strains, Phase IV (KMG-IV): sequencing the most valuable type-strain genomes for metagenomic binning, comparative biology and taxonomic classification.</title>
        <authorList>
            <person name="Goeker M."/>
        </authorList>
    </citation>
    <scope>NUCLEOTIDE SEQUENCE [LARGE SCALE GENOMIC DNA]</scope>
    <source>
        <strain evidence="2 3">DSM 103736</strain>
    </source>
</reference>
<gene>
    <name evidence="2" type="ORF">C8D90_101250</name>
</gene>
<protein>
    <submittedName>
        <fullName evidence="2">CS1 type fimbrial major subunit</fullName>
    </submittedName>
</protein>
<accession>A0A370R305</accession>
<dbReference type="InterPro" id="IPR007540">
    <property type="entry name" value="Fimbrial_CS1-type"/>
</dbReference>
<proteinExistence type="predicted"/>
<feature type="signal peptide" evidence="1">
    <location>
        <begin position="1"/>
        <end position="22"/>
    </location>
</feature>
<dbReference type="Proteomes" id="UP000254848">
    <property type="component" value="Unassembled WGS sequence"/>
</dbReference>
<dbReference type="Pfam" id="PF04449">
    <property type="entry name" value="Fimbrial_CS1"/>
    <property type="match status" value="1"/>
</dbReference>